<sequence>MAKKSDATDGIKLVIVESPTKAKTIRKFLGRDYVVESCMGHIRDLPQSAKDIPEKVKKEKWAQLGVNVDKNFEPLYCVPKDKTKVVKNLKDKLEEASELYLATDEDREGESISWHLLEVLKPKVPTKRMVFHEITKDAIQKALKDTREIDFNLVRAQEARRVLDRLVGYTISPLLWKKVAYGLSAGRVQSVAVRLIVERELERVRFKKSSYWGVLAELSKDGVSFESRLQQYKNQRVATGKDFDGLTGQLTAGKDVLVLDEKTAGKLSMDLKSGNWQVTDVEEKPTFRKPAPPFITSTLQQESNRKLGLSSRETMQVAQKLYEQGFITYMRTDSTFLSNEAITASRDCIESKYGKEYLTPQPRNYAAKKVKGAQEAHEAIRPAGNQFMDPDETGLTGTQFRLYDLIWKRTIASQMVDARQKQVSAKITVGDALFGASGMTIEFPGFLRAYVEGSDDPEADLAEREVRLPALKVKDGVKCAKLDPTSHETKPPARYTEASLVQTMEKEGIGRPSTYASVIGTIIDRGYVRKNGTALVPTFTAMIVSKLLSQYLSQYVDLGFTSEMEQSLDNIADGELDWESYLASVYKGPKGLRAMVDNQGDKIDPNEARTMTLEGMDKYKFHVGRYGAYVTTQRDGEDVSASLPDNESPADITPEIAEKLIDQKINGADSLGNDPETDLPVYVLNGRYGPYVQLGDVTPEDDKPKRASLPPGTQPEQVDLAMALSLLSLPKTLGTHPGTGKEIKAGLGRFGPFVVHDGDYRSIPKGESIFNITFEKAMEMLAQPKKGRGRAAPLKELGAHPDSGDAIQVFNGPYGPYIKCGKVNASLPEGATPDTVTLEQAVALINEKGPAKGKGKGKAKAAPKAKAAKADGEKAAAKKPALKKAASAKEKAEALGVKKVVTRKAKK</sequence>
<feature type="site" description="Interaction with DNA" evidence="8">
    <location>
        <position position="176"/>
    </location>
</feature>
<dbReference type="GO" id="GO:0003677">
    <property type="term" value="F:DNA binding"/>
    <property type="evidence" value="ECO:0007669"/>
    <property type="project" value="UniProtKB-KW"/>
</dbReference>
<dbReference type="Pfam" id="PF13368">
    <property type="entry name" value="Toprim_C_rpt"/>
    <property type="match status" value="3"/>
</dbReference>
<feature type="site" description="Interaction with DNA" evidence="8">
    <location>
        <position position="160"/>
    </location>
</feature>
<name>A0A1Z3NAT3_BDEBC</name>
<comment type="function">
    <text evidence="8">Releases the supercoiling and torsional tension of DNA, which is introduced during the DNA replication and transcription, by transiently cleaving and rejoining one strand of the DNA duplex. Introduces a single-strand break via transesterification at a target site in duplex DNA. The scissile phosphodiester is attacked by the catalytic tyrosine of the enzyme, resulting in the formation of a DNA-(5'-phosphotyrosyl)-enzyme intermediate and the expulsion of a 3'-OH DNA strand. The free DNA strand then undergoes passage around the unbroken strand, thus removing DNA supercoils. Finally, in the religation step, the DNA 3'-OH attacks the covalent intermediate to expel the active-site tyrosine and restore the DNA phosphodiester backbone.</text>
</comment>
<comment type="subunit">
    <text evidence="8">Monomer.</text>
</comment>
<dbReference type="CDD" id="cd03363">
    <property type="entry name" value="TOPRIM_TopoIA_TopoI"/>
    <property type="match status" value="1"/>
</dbReference>
<dbReference type="InterPro" id="IPR013826">
    <property type="entry name" value="Topo_IA_cen_sub3"/>
</dbReference>
<evidence type="ECO:0000256" key="6">
    <source>
        <dbReference type="ARBA" id="ARBA00023125"/>
    </source>
</evidence>
<dbReference type="OrthoDB" id="5287133at2"/>
<dbReference type="InterPro" id="IPR003602">
    <property type="entry name" value="Topo_IA_DNA-bd_dom"/>
</dbReference>
<feature type="site" description="Interaction with DNA" evidence="8">
    <location>
        <position position="331"/>
    </location>
</feature>
<dbReference type="InterPro" id="IPR000380">
    <property type="entry name" value="Topo_IA"/>
</dbReference>
<dbReference type="InterPro" id="IPR028612">
    <property type="entry name" value="Topoisom_1_IA"/>
</dbReference>
<dbReference type="NCBIfam" id="TIGR01051">
    <property type="entry name" value="topA_bact"/>
    <property type="match status" value="1"/>
</dbReference>
<evidence type="ECO:0000256" key="1">
    <source>
        <dbReference type="ARBA" id="ARBA00000213"/>
    </source>
</evidence>
<dbReference type="InterPro" id="IPR023406">
    <property type="entry name" value="Topo_IA_AS"/>
</dbReference>
<feature type="site" description="Interaction with DNA" evidence="8">
    <location>
        <position position="169"/>
    </location>
</feature>
<evidence type="ECO:0000256" key="2">
    <source>
        <dbReference type="ARBA" id="ARBA00009446"/>
    </source>
</evidence>
<dbReference type="PROSITE" id="PS00396">
    <property type="entry name" value="TOPO_IA_1"/>
    <property type="match status" value="1"/>
</dbReference>
<feature type="site" description="Interaction with DNA" evidence="8">
    <location>
        <position position="41"/>
    </location>
</feature>
<dbReference type="InterPro" id="IPR013824">
    <property type="entry name" value="Topo_IA_cen_sub1"/>
</dbReference>
<feature type="site" description="Interaction with DNA" evidence="8">
    <location>
        <position position="164"/>
    </location>
</feature>
<protein>
    <recommendedName>
        <fullName evidence="8">DNA topoisomerase 1</fullName>
        <ecNumber evidence="8">5.6.2.1</ecNumber>
    </recommendedName>
    <alternativeName>
        <fullName evidence="8">DNA topoisomerase I</fullName>
    </alternativeName>
</protein>
<evidence type="ECO:0000259" key="10">
    <source>
        <dbReference type="PROSITE" id="PS50880"/>
    </source>
</evidence>
<feature type="region of interest" description="Disordered" evidence="9">
    <location>
        <begin position="695"/>
        <end position="714"/>
    </location>
</feature>
<comment type="similarity">
    <text evidence="2 8">Belongs to the type IA topoisomerase family.</text>
</comment>
<reference evidence="12 13" key="1">
    <citation type="submission" date="2017-04" db="EMBL/GenBank/DDBJ databases">
        <title>Whole genome sequence of Bdellovibrio bacteriovorus strain SSB218315.</title>
        <authorList>
            <person name="Oyedara O."/>
            <person name="Rodriguez-Perez M.A."/>
        </authorList>
    </citation>
    <scope>NUCLEOTIDE SEQUENCE [LARGE SCALE GENOMIC DNA]</scope>
    <source>
        <strain evidence="12 13">SSB218315</strain>
    </source>
</reference>
<evidence type="ECO:0000256" key="7">
    <source>
        <dbReference type="ARBA" id="ARBA00023235"/>
    </source>
</evidence>
<dbReference type="GO" id="GO:0046872">
    <property type="term" value="F:metal ion binding"/>
    <property type="evidence" value="ECO:0007669"/>
    <property type="project" value="UniProtKB-KW"/>
</dbReference>
<dbReference type="GO" id="GO:0006265">
    <property type="term" value="P:DNA topological change"/>
    <property type="evidence" value="ECO:0007669"/>
    <property type="project" value="UniProtKB-UniRule"/>
</dbReference>
<dbReference type="InterPro" id="IPR003601">
    <property type="entry name" value="Topo_IA_2"/>
</dbReference>
<dbReference type="PROSITE" id="PS52039">
    <property type="entry name" value="TOPO_IA_2"/>
    <property type="match status" value="1"/>
</dbReference>
<dbReference type="HAMAP" id="MF_00952">
    <property type="entry name" value="Topoisom_1_prok"/>
    <property type="match status" value="1"/>
</dbReference>
<keyword evidence="5 8" id="KW-0799">Topoisomerase</keyword>
<dbReference type="SUPFAM" id="SSF56712">
    <property type="entry name" value="Prokaryotic type I DNA topoisomerase"/>
    <property type="match status" value="1"/>
</dbReference>
<feature type="domain" description="Toprim" evidence="10">
    <location>
        <begin position="11"/>
        <end position="135"/>
    </location>
</feature>
<comment type="catalytic activity">
    <reaction evidence="1 8">
        <text>ATP-independent breakage of single-stranded DNA, followed by passage and rejoining.</text>
        <dbReference type="EC" id="5.6.2.1"/>
    </reaction>
</comment>
<proteinExistence type="inferred from homology"/>
<dbReference type="Gene3D" id="3.40.50.140">
    <property type="match status" value="1"/>
</dbReference>
<keyword evidence="4" id="KW-0460">Magnesium</keyword>
<dbReference type="Proteomes" id="UP000197003">
    <property type="component" value="Chromosome"/>
</dbReference>
<gene>
    <name evidence="8" type="primary">topA</name>
    <name evidence="12" type="ORF">B9G79_13750</name>
</gene>
<organism evidence="12 13">
    <name type="scientific">Bdellovibrio bacteriovorus</name>
    <dbReference type="NCBI Taxonomy" id="959"/>
    <lineage>
        <taxon>Bacteria</taxon>
        <taxon>Pseudomonadati</taxon>
        <taxon>Bdellovibrionota</taxon>
        <taxon>Bdellovibrionia</taxon>
        <taxon>Bdellovibrionales</taxon>
        <taxon>Pseudobdellovibrionaceae</taxon>
        <taxon>Bdellovibrio</taxon>
    </lineage>
</organism>
<dbReference type="Gene3D" id="1.10.460.10">
    <property type="entry name" value="Topoisomerase I, domain 2"/>
    <property type="match status" value="1"/>
</dbReference>
<feature type="compositionally biased region" description="Basic residues" evidence="9">
    <location>
        <begin position="851"/>
        <end position="867"/>
    </location>
</feature>
<dbReference type="SMART" id="SM00437">
    <property type="entry name" value="TOP1Ac"/>
    <property type="match status" value="1"/>
</dbReference>
<keyword evidence="7 8" id="KW-0413">Isomerase</keyword>
<feature type="site" description="Interaction with DNA" evidence="8">
    <location>
        <position position="525"/>
    </location>
</feature>
<evidence type="ECO:0000256" key="8">
    <source>
        <dbReference type="HAMAP-Rule" id="MF_00952"/>
    </source>
</evidence>
<dbReference type="CDD" id="cd00186">
    <property type="entry name" value="TOP1Ac"/>
    <property type="match status" value="1"/>
</dbReference>
<evidence type="ECO:0000256" key="3">
    <source>
        <dbReference type="ARBA" id="ARBA00022723"/>
    </source>
</evidence>
<feature type="region of interest" description="Disordered" evidence="9">
    <location>
        <begin position="849"/>
        <end position="893"/>
    </location>
</feature>
<keyword evidence="3" id="KW-0479">Metal-binding</keyword>
<dbReference type="SMART" id="SM00493">
    <property type="entry name" value="TOPRIM"/>
    <property type="match status" value="1"/>
</dbReference>
<evidence type="ECO:0000256" key="9">
    <source>
        <dbReference type="SAM" id="MobiDB-lite"/>
    </source>
</evidence>
<dbReference type="EC" id="5.6.2.1" evidence="8"/>
<dbReference type="SMART" id="SM00436">
    <property type="entry name" value="TOP1Bc"/>
    <property type="match status" value="1"/>
</dbReference>
<evidence type="ECO:0000313" key="13">
    <source>
        <dbReference type="Proteomes" id="UP000197003"/>
    </source>
</evidence>
<dbReference type="InterPro" id="IPR006171">
    <property type="entry name" value="TOPRIM_dom"/>
</dbReference>
<feature type="active site" description="O-(5'-phospho-DNA)-tyrosine intermediate" evidence="8">
    <location>
        <position position="329"/>
    </location>
</feature>
<accession>A0A1Z3NAT3</accession>
<dbReference type="PANTHER" id="PTHR42785">
    <property type="entry name" value="DNA TOPOISOMERASE, TYPE IA, CORE"/>
    <property type="match status" value="1"/>
</dbReference>
<evidence type="ECO:0000256" key="5">
    <source>
        <dbReference type="ARBA" id="ARBA00023029"/>
    </source>
</evidence>
<dbReference type="PRINTS" id="PR00417">
    <property type="entry name" value="PRTPISMRASEI"/>
</dbReference>
<dbReference type="Pfam" id="PF01131">
    <property type="entry name" value="Topoisom_bac"/>
    <property type="match status" value="1"/>
</dbReference>
<feature type="region of interest" description="Interaction with DNA" evidence="8">
    <location>
        <begin position="184"/>
        <end position="189"/>
    </location>
</feature>
<dbReference type="PROSITE" id="PS50880">
    <property type="entry name" value="TOPRIM"/>
    <property type="match status" value="1"/>
</dbReference>
<dbReference type="InterPro" id="IPR013497">
    <property type="entry name" value="Topo_IA_cen"/>
</dbReference>
<dbReference type="AlphaFoldDB" id="A0A1Z3NAT3"/>
<dbReference type="InterPro" id="IPR023405">
    <property type="entry name" value="Topo_IA_core_domain"/>
</dbReference>
<dbReference type="GO" id="GO:0003917">
    <property type="term" value="F:DNA topoisomerase type I (single strand cut, ATP-independent) activity"/>
    <property type="evidence" value="ECO:0007669"/>
    <property type="project" value="UniProtKB-UniRule"/>
</dbReference>
<feature type="domain" description="Topo IA-type catalytic" evidence="11">
    <location>
        <begin position="150"/>
        <end position="593"/>
    </location>
</feature>
<dbReference type="InterPro" id="IPR013825">
    <property type="entry name" value="Topo_IA_cen_sub2"/>
</dbReference>
<dbReference type="InterPro" id="IPR034149">
    <property type="entry name" value="TOPRIM_TopoI"/>
</dbReference>
<evidence type="ECO:0000259" key="11">
    <source>
        <dbReference type="PROSITE" id="PS52039"/>
    </source>
</evidence>
<dbReference type="RefSeq" id="WP_088566022.1">
    <property type="nucleotide sequence ID" value="NZ_CP020946.1"/>
</dbReference>
<keyword evidence="6 8" id="KW-0238">DNA-binding</keyword>
<dbReference type="Pfam" id="PF01751">
    <property type="entry name" value="Toprim"/>
    <property type="match status" value="1"/>
</dbReference>
<dbReference type="Gene3D" id="2.70.20.10">
    <property type="entry name" value="Topoisomerase I, domain 3"/>
    <property type="match status" value="1"/>
</dbReference>
<dbReference type="InterPro" id="IPR005733">
    <property type="entry name" value="TopoI_bac-type"/>
</dbReference>
<dbReference type="InterPro" id="IPR025589">
    <property type="entry name" value="Toprim_C_rpt"/>
</dbReference>
<evidence type="ECO:0000313" key="12">
    <source>
        <dbReference type="EMBL" id="ASD64559.1"/>
    </source>
</evidence>
<feature type="site" description="Interaction with DNA" evidence="8">
    <location>
        <position position="161"/>
    </location>
</feature>
<evidence type="ECO:0000256" key="4">
    <source>
        <dbReference type="ARBA" id="ARBA00022842"/>
    </source>
</evidence>
<dbReference type="EMBL" id="CP020946">
    <property type="protein sequence ID" value="ASD64559.1"/>
    <property type="molecule type" value="Genomic_DNA"/>
</dbReference>
<dbReference type="Gene3D" id="1.10.290.10">
    <property type="entry name" value="Topoisomerase I, domain 4"/>
    <property type="match status" value="1"/>
</dbReference>
<dbReference type="PANTHER" id="PTHR42785:SF1">
    <property type="entry name" value="DNA TOPOISOMERASE"/>
    <property type="match status" value="1"/>
</dbReference>